<organism evidence="3 4">
    <name type="scientific">Pelagomonas calceolata</name>
    <dbReference type="NCBI Taxonomy" id="35677"/>
    <lineage>
        <taxon>Eukaryota</taxon>
        <taxon>Sar</taxon>
        <taxon>Stramenopiles</taxon>
        <taxon>Ochrophyta</taxon>
        <taxon>Pelagophyceae</taxon>
        <taxon>Pelagomonadales</taxon>
        <taxon>Pelagomonadaceae</taxon>
        <taxon>Pelagomonas</taxon>
    </lineage>
</organism>
<keyword evidence="1" id="KW-0697">Rotamase</keyword>
<feature type="domain" description="PPIase FKBP-type" evidence="2">
    <location>
        <begin position="88"/>
        <end position="171"/>
    </location>
</feature>
<comment type="catalytic activity">
    <reaction evidence="1">
        <text>[protein]-peptidylproline (omega=180) = [protein]-peptidylproline (omega=0)</text>
        <dbReference type="Rhea" id="RHEA:16237"/>
        <dbReference type="Rhea" id="RHEA-COMP:10747"/>
        <dbReference type="Rhea" id="RHEA-COMP:10748"/>
        <dbReference type="ChEBI" id="CHEBI:83833"/>
        <dbReference type="ChEBI" id="CHEBI:83834"/>
        <dbReference type="EC" id="5.2.1.8"/>
    </reaction>
</comment>
<dbReference type="Pfam" id="PF00254">
    <property type="entry name" value="FKBP_C"/>
    <property type="match status" value="1"/>
</dbReference>
<dbReference type="InterPro" id="IPR046357">
    <property type="entry name" value="PPIase_dom_sf"/>
</dbReference>
<dbReference type="EMBL" id="CAKKNE010000006">
    <property type="protein sequence ID" value="CAH0379212.1"/>
    <property type="molecule type" value="Genomic_DNA"/>
</dbReference>
<dbReference type="Gene3D" id="3.10.50.40">
    <property type="match status" value="1"/>
</dbReference>
<accession>A0A8J2X364</accession>
<comment type="caution">
    <text evidence="3">The sequence shown here is derived from an EMBL/GenBank/DDBJ whole genome shotgun (WGS) entry which is preliminary data.</text>
</comment>
<protein>
    <recommendedName>
        <fullName evidence="1">peptidylprolyl isomerase</fullName>
        <ecNumber evidence="1">5.2.1.8</ecNumber>
    </recommendedName>
</protein>
<dbReference type="GO" id="GO:0003755">
    <property type="term" value="F:peptidyl-prolyl cis-trans isomerase activity"/>
    <property type="evidence" value="ECO:0007669"/>
    <property type="project" value="UniProtKB-KW"/>
</dbReference>
<dbReference type="Proteomes" id="UP000789595">
    <property type="component" value="Unassembled WGS sequence"/>
</dbReference>
<dbReference type="OrthoDB" id="4590138at2759"/>
<dbReference type="PANTHER" id="PTHR39474:SF1">
    <property type="entry name" value="FUNGAL SPECIFIC TRANSCRIPTION FACTOR"/>
    <property type="match status" value="1"/>
</dbReference>
<dbReference type="SUPFAM" id="SSF54534">
    <property type="entry name" value="FKBP-like"/>
    <property type="match status" value="1"/>
</dbReference>
<keyword evidence="1" id="KW-0413">Isomerase</keyword>
<feature type="non-terminal residue" evidence="3">
    <location>
        <position position="1"/>
    </location>
</feature>
<name>A0A8J2X364_9STRA</name>
<dbReference type="InterPro" id="IPR001179">
    <property type="entry name" value="PPIase_FKBP_dom"/>
</dbReference>
<keyword evidence="4" id="KW-1185">Reference proteome</keyword>
<proteinExistence type="predicted"/>
<dbReference type="PROSITE" id="PS50059">
    <property type="entry name" value="FKBP_PPIASE"/>
    <property type="match status" value="1"/>
</dbReference>
<dbReference type="EC" id="5.2.1.8" evidence="1"/>
<evidence type="ECO:0000259" key="2">
    <source>
        <dbReference type="PROSITE" id="PS50059"/>
    </source>
</evidence>
<evidence type="ECO:0000313" key="3">
    <source>
        <dbReference type="EMBL" id="CAH0379212.1"/>
    </source>
</evidence>
<evidence type="ECO:0000313" key="4">
    <source>
        <dbReference type="Proteomes" id="UP000789595"/>
    </source>
</evidence>
<dbReference type="PANTHER" id="PTHR39474">
    <property type="entry name" value="UNNAMED PRODUCT"/>
    <property type="match status" value="1"/>
</dbReference>
<reference evidence="3" key="1">
    <citation type="submission" date="2021-11" db="EMBL/GenBank/DDBJ databases">
        <authorList>
            <consortium name="Genoscope - CEA"/>
            <person name="William W."/>
        </authorList>
    </citation>
    <scope>NUCLEOTIDE SEQUENCE</scope>
</reference>
<dbReference type="AlphaFoldDB" id="A0A8J2X364"/>
<gene>
    <name evidence="3" type="ORF">PECAL_6P08140</name>
</gene>
<evidence type="ECO:0000256" key="1">
    <source>
        <dbReference type="PROSITE-ProRule" id="PRU00277"/>
    </source>
</evidence>
<sequence length="254" mass="27574">LHWLRIWGKLQPVLRCASLTRRSAQNSQPADWWRASPPTCRTKCMRTARVALLVVSVMAALEPEDVLGDGSVLKTIVRAGSGGKPRPGQVARLKYALRLADETVIEEDAARSITVGNEGDGLDLGVAEMRVGERSRLEVRFDRGFGEAGLGRRRVPPRATLFYDVELLAVADDVSSSNDDPLALPASDGAQSVTVGGEAVAMEELGPIVINTDGTTARITNWPEMTPAEQEKTRRVIVARNAKRLAKLEAAREL</sequence>